<feature type="domain" description="Peptidase M56" evidence="2">
    <location>
        <begin position="138"/>
        <end position="263"/>
    </location>
</feature>
<dbReference type="OrthoDB" id="9814002at2"/>
<dbReference type="CDD" id="cd07341">
    <property type="entry name" value="M56_BlaR1_MecR1_like"/>
    <property type="match status" value="1"/>
</dbReference>
<dbReference type="PANTHER" id="PTHR34978:SF3">
    <property type="entry name" value="SLR0241 PROTEIN"/>
    <property type="match status" value="1"/>
</dbReference>
<comment type="caution">
    <text evidence="3">The sequence shown here is derived from an EMBL/GenBank/DDBJ whole genome shotgun (WGS) entry which is preliminary data.</text>
</comment>
<feature type="transmembrane region" description="Helical" evidence="1">
    <location>
        <begin position="272"/>
        <end position="292"/>
    </location>
</feature>
<dbReference type="NCBIfam" id="TIGR04131">
    <property type="entry name" value="Bac_Flav_CTERM"/>
    <property type="match status" value="1"/>
</dbReference>
<dbReference type="InterPro" id="IPR008756">
    <property type="entry name" value="Peptidase_M56"/>
</dbReference>
<organism evidence="3 4">
    <name type="scientific">Draconibacterium sediminis</name>
    <dbReference type="NCBI Taxonomy" id="1544798"/>
    <lineage>
        <taxon>Bacteria</taxon>
        <taxon>Pseudomonadati</taxon>
        <taxon>Bacteroidota</taxon>
        <taxon>Bacteroidia</taxon>
        <taxon>Marinilabiliales</taxon>
        <taxon>Prolixibacteraceae</taxon>
        <taxon>Draconibacterium</taxon>
    </lineage>
</organism>
<dbReference type="Proteomes" id="UP000032544">
    <property type="component" value="Unassembled WGS sequence"/>
</dbReference>
<dbReference type="STRING" id="1544798.LH29_18175"/>
<gene>
    <name evidence="3" type="ORF">LH29_18175</name>
</gene>
<keyword evidence="4" id="KW-1185">Reference proteome</keyword>
<feature type="transmembrane region" description="Helical" evidence="1">
    <location>
        <begin position="99"/>
        <end position="119"/>
    </location>
</feature>
<dbReference type="InterPro" id="IPR026341">
    <property type="entry name" value="T9SS_type_B"/>
</dbReference>
<accession>A0A0D8J6T2</accession>
<dbReference type="PANTHER" id="PTHR34978">
    <property type="entry name" value="POSSIBLE SENSOR-TRANSDUCER PROTEIN BLAR"/>
    <property type="match status" value="1"/>
</dbReference>
<feature type="transmembrane region" description="Helical" evidence="1">
    <location>
        <begin position="6"/>
        <end position="25"/>
    </location>
</feature>
<dbReference type="Pfam" id="PF05569">
    <property type="entry name" value="Peptidase_M56"/>
    <property type="match status" value="1"/>
</dbReference>
<proteinExistence type="predicted"/>
<evidence type="ECO:0000256" key="1">
    <source>
        <dbReference type="SAM" id="Phobius"/>
    </source>
</evidence>
<protein>
    <recommendedName>
        <fullName evidence="2">Peptidase M56 domain-containing protein</fullName>
    </recommendedName>
</protein>
<dbReference type="EMBL" id="JRHC01000005">
    <property type="protein sequence ID" value="KJF42484.1"/>
    <property type="molecule type" value="Genomic_DNA"/>
</dbReference>
<evidence type="ECO:0000313" key="4">
    <source>
        <dbReference type="Proteomes" id="UP000032544"/>
    </source>
</evidence>
<evidence type="ECO:0000313" key="3">
    <source>
        <dbReference type="EMBL" id="KJF42484.1"/>
    </source>
</evidence>
<evidence type="ECO:0000259" key="2">
    <source>
        <dbReference type="Pfam" id="PF05569"/>
    </source>
</evidence>
<name>A0A0D8J6T2_9BACT</name>
<dbReference type="InterPro" id="IPR052173">
    <property type="entry name" value="Beta-lactam_resp_regulator"/>
</dbReference>
<reference evidence="3 4" key="1">
    <citation type="submission" date="2014-09" db="EMBL/GenBank/DDBJ databases">
        <title>Draft Genome Sequence of Draconibacterium sp. JN14CK-3.</title>
        <authorList>
            <person name="Dong C."/>
            <person name="Lai Q."/>
            <person name="Shao Z."/>
        </authorList>
    </citation>
    <scope>NUCLEOTIDE SEQUENCE [LARGE SCALE GENOMIC DNA]</scope>
    <source>
        <strain evidence="3 4">JN14CK-3</strain>
    </source>
</reference>
<dbReference type="Pfam" id="PF13585">
    <property type="entry name" value="CHU_C"/>
    <property type="match status" value="1"/>
</dbReference>
<keyword evidence="1" id="KW-0472">Membrane</keyword>
<dbReference type="RefSeq" id="WP_045032225.1">
    <property type="nucleotide sequence ID" value="NZ_JRHC01000005.1"/>
</dbReference>
<keyword evidence="1" id="KW-1133">Transmembrane helix</keyword>
<feature type="transmembrane region" description="Helical" evidence="1">
    <location>
        <begin position="37"/>
        <end position="58"/>
    </location>
</feature>
<dbReference type="AlphaFoldDB" id="A0A0D8J6T2"/>
<sequence length="886" mass="102560">MTPFFAYLIKSSVSLALLYCLFRLTVRNDNNHRLTRFLLLSIMVLSASIPFLTVQLFYKEIEMASAGIAREIVSAPFVTQSLDSSVSIQTPVHENIPPINYWAIFYTAIISLLLFRLIFGIYRVSTIIKSAEKHRFREIILAVVKDFVQPFTFLNKVVLSEKDFHENKAIVVAHEYAHIRHKHAVDLLFCELFTVLHFFNPFMWLLRRDLKLVHEYQADEAVLNTGIDAQKYQLLVLEKAVGERRFAMANHFTQKPIVKRLKMMTKTKRQKWGMVKVILFVPLIIVLLQAFARPDLITKSADFIPVRYTENKAEQWLEKWNIDKIGDGIYQPDFKDKNAPRQANNVLVILMNAKDEYLIENQYPGDKNIKQIVEDYLRGKNPDGNKGPDFIESEIPGIGTVKVSEGWISYRNDIESSREAINFTLRQIGEAYLQAREAKAFILFGKKYLDLDEENQKTVNEIIPIRFSYETPKNPRSSTWLPFDGKPSPEPKPMELLVRYDGTIVFGSKTYENLDEFEHDLKVWKQELEAISKEERTNHYYRVNATFEHGSETQQICSKEISKINYMLWKQSMHVEQIHHVFPEELNKPGLEMDKLKARVDQNSELFIPEGFSPDGDGIHDFFEIKGIYPQYQDAKLVIFNNEGQKVFEKKNYGNTDIWGKGKEWWDGSSENDKLSAGKYNYKLELGNGEVKNGTLLLAKMPPPHVLGIVPDNPQYPIPSIRFHEKWLSVNRESCELADLKNVLENLLPNDGTQRRVELVVYSTVSNERTEQIYAELQNVDDLEIIRKDVTPPPPPPLKPITLKKDGTINLGGKEYSFEEFEQRIIAMEVQHRRISNKNDVEGYKMRAKVNIEEGTVDSHIIRLKEIMKKGRFDDIAYSILPSPPK</sequence>
<keyword evidence="1" id="KW-0812">Transmembrane</keyword>